<evidence type="ECO:0000256" key="5">
    <source>
        <dbReference type="ARBA" id="ARBA00022840"/>
    </source>
</evidence>
<sequence>MVIGLEFIHQHHICHRNISPRSILISGTGHCMISNFFESVSSANNNDLSGDVGSAQFKAPEVATENYGKSCDIFSLGCTIYYLYYGESPIVTDPITEQISYKLLDRLNKVSPLGMQILLAKMLRLGFNK</sequence>
<keyword evidence="2" id="KW-0808">Transferase</keyword>
<name>E4XYW6_OIKDI</name>
<accession>E4XYW6</accession>
<dbReference type="Proteomes" id="UP000001307">
    <property type="component" value="Unassembled WGS sequence"/>
</dbReference>
<dbReference type="PANTHER" id="PTHR24351">
    <property type="entry name" value="RIBOSOMAL PROTEIN S6 KINASE"/>
    <property type="match status" value="1"/>
</dbReference>
<evidence type="ECO:0000313" key="9">
    <source>
        <dbReference type="Proteomes" id="UP000001307"/>
    </source>
</evidence>
<evidence type="ECO:0000256" key="2">
    <source>
        <dbReference type="ARBA" id="ARBA00022679"/>
    </source>
</evidence>
<organism evidence="7">
    <name type="scientific">Oikopleura dioica</name>
    <name type="common">Tunicate</name>
    <dbReference type="NCBI Taxonomy" id="34765"/>
    <lineage>
        <taxon>Eukaryota</taxon>
        <taxon>Metazoa</taxon>
        <taxon>Chordata</taxon>
        <taxon>Tunicata</taxon>
        <taxon>Appendicularia</taxon>
        <taxon>Copelata</taxon>
        <taxon>Oikopleuridae</taxon>
        <taxon>Oikopleura</taxon>
    </lineage>
</organism>
<keyword evidence="3" id="KW-0547">Nucleotide-binding</keyword>
<dbReference type="OrthoDB" id="10047816at2759"/>
<feature type="domain" description="Protein kinase" evidence="6">
    <location>
        <begin position="1"/>
        <end position="129"/>
    </location>
</feature>
<protein>
    <recommendedName>
        <fullName evidence="6">Protein kinase domain-containing protein</fullName>
    </recommendedName>
</protein>
<dbReference type="InterPro" id="IPR011009">
    <property type="entry name" value="Kinase-like_dom_sf"/>
</dbReference>
<proteinExistence type="predicted"/>
<dbReference type="Gene3D" id="1.10.510.10">
    <property type="entry name" value="Transferase(Phosphotransferase) domain 1"/>
    <property type="match status" value="1"/>
</dbReference>
<dbReference type="EMBL" id="FN653357">
    <property type="protein sequence ID" value="CBY14828.1"/>
    <property type="molecule type" value="Genomic_DNA"/>
</dbReference>
<dbReference type="InParanoid" id="E4XYW6"/>
<keyword evidence="1" id="KW-0723">Serine/threonine-protein kinase</keyword>
<evidence type="ECO:0000313" key="7">
    <source>
        <dbReference type="EMBL" id="CBY14828.1"/>
    </source>
</evidence>
<gene>
    <name evidence="7" type="ORF">GSOID_T00009911001</name>
    <name evidence="8" type="ORF">GSOID_T00032463001</name>
</gene>
<evidence type="ECO:0000256" key="4">
    <source>
        <dbReference type="ARBA" id="ARBA00022777"/>
    </source>
</evidence>
<evidence type="ECO:0000256" key="1">
    <source>
        <dbReference type="ARBA" id="ARBA00022527"/>
    </source>
</evidence>
<dbReference type="AlphaFoldDB" id="E4XYW6"/>
<dbReference type="SUPFAM" id="SSF56112">
    <property type="entry name" value="Protein kinase-like (PK-like)"/>
    <property type="match status" value="1"/>
</dbReference>
<dbReference type="EMBL" id="FN655247">
    <property type="protein sequence ID" value="CBY38515.1"/>
    <property type="molecule type" value="Genomic_DNA"/>
</dbReference>
<dbReference type="Proteomes" id="UP000011014">
    <property type="component" value="Unassembled WGS sequence"/>
</dbReference>
<dbReference type="PROSITE" id="PS50011">
    <property type="entry name" value="PROTEIN_KINASE_DOM"/>
    <property type="match status" value="1"/>
</dbReference>
<dbReference type="InterPro" id="IPR000719">
    <property type="entry name" value="Prot_kinase_dom"/>
</dbReference>
<evidence type="ECO:0000313" key="8">
    <source>
        <dbReference type="EMBL" id="CBY38515.1"/>
    </source>
</evidence>
<keyword evidence="9" id="KW-1185">Reference proteome</keyword>
<dbReference type="GO" id="GO:0005524">
    <property type="term" value="F:ATP binding"/>
    <property type="evidence" value="ECO:0007669"/>
    <property type="project" value="UniProtKB-KW"/>
</dbReference>
<evidence type="ECO:0000256" key="3">
    <source>
        <dbReference type="ARBA" id="ARBA00022741"/>
    </source>
</evidence>
<dbReference type="Pfam" id="PF00069">
    <property type="entry name" value="Pkinase"/>
    <property type="match status" value="1"/>
</dbReference>
<keyword evidence="5" id="KW-0067">ATP-binding</keyword>
<reference evidence="7" key="1">
    <citation type="journal article" date="2010" name="Science">
        <title>Plasticity of animal genome architecture unmasked by rapid evolution of a pelagic tunicate.</title>
        <authorList>
            <person name="Denoeud F."/>
            <person name="Henriet S."/>
            <person name="Mungpakdee S."/>
            <person name="Aury J.M."/>
            <person name="Da Silva C."/>
            <person name="Brinkmann H."/>
            <person name="Mikhaleva J."/>
            <person name="Olsen L.C."/>
            <person name="Jubin C."/>
            <person name="Canestro C."/>
            <person name="Bouquet J.M."/>
            <person name="Danks G."/>
            <person name="Poulain J."/>
            <person name="Campsteijn C."/>
            <person name="Adamski M."/>
            <person name="Cross I."/>
            <person name="Yadetie F."/>
            <person name="Muffato M."/>
            <person name="Louis A."/>
            <person name="Butcher S."/>
            <person name="Tsagkogeorga G."/>
            <person name="Konrad A."/>
            <person name="Singh S."/>
            <person name="Jensen M.F."/>
            <person name="Cong E.H."/>
            <person name="Eikeseth-Otteraa H."/>
            <person name="Noel B."/>
            <person name="Anthouard V."/>
            <person name="Porcel B.M."/>
            <person name="Kachouri-Lafond R."/>
            <person name="Nishino A."/>
            <person name="Ugolini M."/>
            <person name="Chourrout P."/>
            <person name="Nishida H."/>
            <person name="Aasland R."/>
            <person name="Huzurbazar S."/>
            <person name="Westhof E."/>
            <person name="Delsuc F."/>
            <person name="Lehrach H."/>
            <person name="Reinhardt R."/>
            <person name="Weissenbach J."/>
            <person name="Roy S.W."/>
            <person name="Artiguenave F."/>
            <person name="Postlethwait J.H."/>
            <person name="Manak J.R."/>
            <person name="Thompson E.M."/>
            <person name="Jaillon O."/>
            <person name="Du Pasquier L."/>
            <person name="Boudinot P."/>
            <person name="Liberles D.A."/>
            <person name="Volff J.N."/>
            <person name="Philippe H."/>
            <person name="Lenhard B."/>
            <person name="Roest Crollius H."/>
            <person name="Wincker P."/>
            <person name="Chourrout D."/>
        </authorList>
    </citation>
    <scope>NUCLEOTIDE SEQUENCE [LARGE SCALE GENOMIC DNA]</scope>
</reference>
<dbReference type="GO" id="GO:0004674">
    <property type="term" value="F:protein serine/threonine kinase activity"/>
    <property type="evidence" value="ECO:0007669"/>
    <property type="project" value="UniProtKB-KW"/>
</dbReference>
<evidence type="ECO:0000259" key="6">
    <source>
        <dbReference type="PROSITE" id="PS50011"/>
    </source>
</evidence>
<keyword evidence="4" id="KW-0418">Kinase</keyword>